<dbReference type="AlphaFoldDB" id="A0A1F7TZ76"/>
<gene>
    <name evidence="1" type="ORF">A3C17_00225</name>
</gene>
<organism evidence="1 2">
    <name type="scientific">Candidatus Uhrbacteria bacterium RIFCSPHIGHO2_02_FULL_53_13</name>
    <dbReference type="NCBI Taxonomy" id="1802389"/>
    <lineage>
        <taxon>Bacteria</taxon>
        <taxon>Candidatus Uhriibacteriota</taxon>
    </lineage>
</organism>
<sequence>MNEMRSHCLTYVPSRHTGLRLDYDFMILIMDVVRDGTNSVPIQLVEATRMILHALDFQRPITVVNLTREAKMGLCWQDTIPVLFVNAAPYTEYGQTWKFICDFWGMFDREQMAERAAAEAAVTLEAPPPAEAPSDAASS</sequence>
<reference evidence="1 2" key="1">
    <citation type="journal article" date="2016" name="Nat. Commun.">
        <title>Thousands of microbial genomes shed light on interconnected biogeochemical processes in an aquifer system.</title>
        <authorList>
            <person name="Anantharaman K."/>
            <person name="Brown C.T."/>
            <person name="Hug L.A."/>
            <person name="Sharon I."/>
            <person name="Castelle C.J."/>
            <person name="Probst A.J."/>
            <person name="Thomas B.C."/>
            <person name="Singh A."/>
            <person name="Wilkins M.J."/>
            <person name="Karaoz U."/>
            <person name="Brodie E.L."/>
            <person name="Williams K.H."/>
            <person name="Hubbard S.S."/>
            <person name="Banfield J.F."/>
        </authorList>
    </citation>
    <scope>NUCLEOTIDE SEQUENCE [LARGE SCALE GENOMIC DNA]</scope>
</reference>
<evidence type="ECO:0000313" key="2">
    <source>
        <dbReference type="Proteomes" id="UP000177097"/>
    </source>
</evidence>
<accession>A0A1F7TZ76</accession>
<dbReference type="EMBL" id="MGDX01000020">
    <property type="protein sequence ID" value="OGL70888.1"/>
    <property type="molecule type" value="Genomic_DNA"/>
</dbReference>
<evidence type="ECO:0000313" key="1">
    <source>
        <dbReference type="EMBL" id="OGL70888.1"/>
    </source>
</evidence>
<proteinExistence type="predicted"/>
<name>A0A1F7TZ76_9BACT</name>
<protein>
    <submittedName>
        <fullName evidence="1">Uncharacterized protein</fullName>
    </submittedName>
</protein>
<dbReference type="Proteomes" id="UP000177097">
    <property type="component" value="Unassembled WGS sequence"/>
</dbReference>
<comment type="caution">
    <text evidence="1">The sequence shown here is derived from an EMBL/GenBank/DDBJ whole genome shotgun (WGS) entry which is preliminary data.</text>
</comment>